<accession>A0ABN6K8Q5</accession>
<dbReference type="Gene3D" id="3.40.50.300">
    <property type="entry name" value="P-loop containing nucleotide triphosphate hydrolases"/>
    <property type="match status" value="3"/>
</dbReference>
<dbReference type="InterPro" id="IPR041679">
    <property type="entry name" value="DNA2/NAM7-like_C"/>
</dbReference>
<dbReference type="InterPro" id="IPR049468">
    <property type="entry name" value="Restrct_endonuc-II-like_dom"/>
</dbReference>
<feature type="region of interest" description="Disordered" evidence="1">
    <location>
        <begin position="1214"/>
        <end position="1319"/>
    </location>
</feature>
<dbReference type="SUPFAM" id="SSF52980">
    <property type="entry name" value="Restriction endonuclease-like"/>
    <property type="match status" value="1"/>
</dbReference>
<feature type="domain" description="DNA2/NAM7 helicase helicase" evidence="2">
    <location>
        <begin position="467"/>
        <end position="530"/>
    </location>
</feature>
<proteinExistence type="predicted"/>
<feature type="compositionally biased region" description="Low complexity" evidence="1">
    <location>
        <begin position="146"/>
        <end position="170"/>
    </location>
</feature>
<gene>
    <name evidence="5" type="ORF">MANAM107_12590</name>
</gene>
<feature type="region of interest" description="Disordered" evidence="1">
    <location>
        <begin position="128"/>
        <end position="178"/>
    </location>
</feature>
<dbReference type="InterPro" id="IPR041677">
    <property type="entry name" value="DNA2/NAM7_AAA_11"/>
</dbReference>
<dbReference type="InterPro" id="IPR025103">
    <property type="entry name" value="DUF4011"/>
</dbReference>
<dbReference type="CDD" id="cd18808">
    <property type="entry name" value="SF1_C_Upf1"/>
    <property type="match status" value="1"/>
</dbReference>
<dbReference type="PANTHER" id="PTHR10887:SF495">
    <property type="entry name" value="HELICASE SENATAXIN ISOFORM X1-RELATED"/>
    <property type="match status" value="1"/>
</dbReference>
<dbReference type="RefSeq" id="WP_223912547.1">
    <property type="nucleotide sequence ID" value="NZ_AP025017.1"/>
</dbReference>
<evidence type="ECO:0000259" key="4">
    <source>
        <dbReference type="Pfam" id="PF18741"/>
    </source>
</evidence>
<dbReference type="InterPro" id="IPR047187">
    <property type="entry name" value="SF1_C_Upf1"/>
</dbReference>
<feature type="domain" description="Restriction endonuclease type II-like" evidence="4">
    <location>
        <begin position="1117"/>
        <end position="1212"/>
    </location>
</feature>
<dbReference type="Pfam" id="PF18741">
    <property type="entry name" value="MTES_1575"/>
    <property type="match status" value="1"/>
</dbReference>
<dbReference type="Pfam" id="PF13086">
    <property type="entry name" value="AAA_11"/>
    <property type="match status" value="1"/>
</dbReference>
<dbReference type="InterPro" id="IPR027417">
    <property type="entry name" value="P-loop_NTPase"/>
</dbReference>
<evidence type="ECO:0000313" key="6">
    <source>
        <dbReference type="Proteomes" id="UP000824496"/>
    </source>
</evidence>
<dbReference type="PANTHER" id="PTHR10887">
    <property type="entry name" value="DNA2/NAM7 HELICASE FAMILY"/>
    <property type="match status" value="1"/>
</dbReference>
<dbReference type="Proteomes" id="UP000824496">
    <property type="component" value="Chromosome"/>
</dbReference>
<dbReference type="Pfam" id="PF13195">
    <property type="entry name" value="DUF4011"/>
    <property type="match status" value="1"/>
</dbReference>
<dbReference type="InterPro" id="IPR045055">
    <property type="entry name" value="DNA2/NAM7-like"/>
</dbReference>
<reference evidence="5 6" key="1">
    <citation type="submission" date="2021-08" db="EMBL/GenBank/DDBJ databases">
        <title>Whole genome sequence of novel Actinomyces species strain MAS-1.</title>
        <authorList>
            <person name="Saito M."/>
            <person name="Kuwahara N."/>
            <person name="Takizawa T."/>
            <person name="Gotouda H."/>
            <person name="Ochiai T."/>
        </authorList>
    </citation>
    <scope>NUCLEOTIDE SEQUENCE [LARGE SCALE GENOMIC DNA]</scope>
    <source>
        <strain evidence="5 6">MAS-1</strain>
    </source>
</reference>
<organism evidence="5 6">
    <name type="scientific">Actinomyces capricornis</name>
    <dbReference type="NCBI Taxonomy" id="2755559"/>
    <lineage>
        <taxon>Bacteria</taxon>
        <taxon>Bacillati</taxon>
        <taxon>Actinomycetota</taxon>
        <taxon>Actinomycetes</taxon>
        <taxon>Actinomycetales</taxon>
        <taxon>Actinomycetaceae</taxon>
        <taxon>Actinomyces</taxon>
    </lineage>
</organism>
<evidence type="ECO:0008006" key="7">
    <source>
        <dbReference type="Google" id="ProtNLM"/>
    </source>
</evidence>
<protein>
    <recommendedName>
        <fullName evidence="7">DNA helicase</fullName>
    </recommendedName>
</protein>
<evidence type="ECO:0000256" key="1">
    <source>
        <dbReference type="SAM" id="MobiDB-lite"/>
    </source>
</evidence>
<sequence>MELDNRDLVLKALLSILPKRLEPYLRARIEGPGPQPHDLGDLADLSVQIDLLTRRGSDGRYLLRLPAGLAGKLHEVRRLRNEAVHGEAFDDGKALAALVAVGEVLRLIGSPQGREEVHELIRILGLPGPADVPQAAPTPTPHQHRPSPAARGSGAPPAPSAPLAEAAGAPISGSAGRVVPPRIEGWKRSLLDLTLRNPLINRPLRSTDAPSTDAPIELEVPQDLVGRLEDLINDRELIVLRPAHYHCGPGAQEEGRAARLLAEHRQVETSLARKDYTATLQSLAARAQTIVDDTGANNLYLAIGTLEWSMGGRQVRSPLILIPVTLHRTGREDDEYGIELDETGISTPNHSFLTSFAQETGIDLAELARPLHDEHGLDLESTLNRVRRRLRQEGRNDAVSSTVHLGLFQFSTYRMWRDLDEHWPSIAANPLVGHLVQAPPSPFADPAGAAPEADIDTVIEALPLTADATQARVVAEAVAGRSFVVEGPPGTGKSQTVANLIFRALATGRTVMFVAEKRSALDVVARRLSRDAGIGGLVLNLHDNRMRPAQVRQALREALDLGPGPVPGSLGAERRTIAAIREHLEAYRAGVHGPNCVGLSYYAARAELVSPGQAVAAIPSESEHWWGGGLPQGPDDAASFLEGAGLTEAAGGLLVPARGLAGGPGGRGAAPDLRVLDDATRRRVAQASFVERSRRAGLEAFDVAAHARLLDSYRQAQERLRGALAAELLSVVARNREEALAGAGQRAQGLRDEIHRRRRGMSVREIMDSYGDLVTALTPCILVSPDSVARFFPADRQFVDIVVFDEASQIPVANAVGTMGRGRSVVVVGDPKQMPPTAVASAAARDSGEGGAREEDSILTQCLAGGVRRHRLTWHYRSRVESLIAFSNRHYYDGALASFPSPLGMEARPDDSPGGHGISMRRVKGHYIRDEERYKYPRARTGTNPQEAREIVMEVIRRFEASPEQAPSLGIVTFNRNQRDLIEQRLRAEGPPRVVAALDDPDGLLIKNLENVQGEERDTILFSVTFSTNARGQVPMTFGPLSQAGGERRLNVAITRARRQIIVFVSFDPEDLHAERSTHQGIKDLRAYLEMARDGGAPPSFFAAGSPARAQVDWHRHEIAEELRRAGLEVKTGVGQSSFTIDLVLSRPGRPDDPRVAVLLDGPQWSGRMSVTDRDLLPVDVLERMGWPRVERIWAPEWVQDRQAVIDRLVEASGGRSVAPAGPGVGASTAQEDAAAPGGPAGAGSVSTPTPPEAPGAAPATGTATADGVTEATAEAAAPATAAGRAAGAGAPAGPPGPAAQEERAAESEGAQALSAVRAPEYTPWRRTQVLPRETLDRAVAGARPDPEARAEVVRVARQICAVESPLAFHRLAVHVCRAFGLTRTVASREQGIRRALGSAFAYIDQEDFVWVSMASAGEPVRYRRYALDHVEGIEQIHPRELVSLLSEIRSASPAWISKEDLFRKALDRLSRKRRRLTERVWTAMDTALEAAERDAAPRP</sequence>
<feature type="domain" description="DNA2/NAM7 helicase-like C-terminal" evidence="3">
    <location>
        <begin position="862"/>
        <end position="1064"/>
    </location>
</feature>
<dbReference type="InterPro" id="IPR011335">
    <property type="entry name" value="Restrct_endonuc-II-like"/>
</dbReference>
<feature type="compositionally biased region" description="Low complexity" evidence="1">
    <location>
        <begin position="1255"/>
        <end position="1292"/>
    </location>
</feature>
<evidence type="ECO:0000259" key="2">
    <source>
        <dbReference type="Pfam" id="PF13086"/>
    </source>
</evidence>
<dbReference type="Pfam" id="PF13087">
    <property type="entry name" value="AAA_12"/>
    <property type="match status" value="1"/>
</dbReference>
<dbReference type="SUPFAM" id="SSF52540">
    <property type="entry name" value="P-loop containing nucleoside triphosphate hydrolases"/>
    <property type="match status" value="1"/>
</dbReference>
<keyword evidence="6" id="KW-1185">Reference proteome</keyword>
<name>A0ABN6K8Q5_9ACTO</name>
<evidence type="ECO:0000259" key="3">
    <source>
        <dbReference type="Pfam" id="PF13087"/>
    </source>
</evidence>
<evidence type="ECO:0000313" key="5">
    <source>
        <dbReference type="EMBL" id="BDA64425.1"/>
    </source>
</evidence>
<dbReference type="EMBL" id="AP025017">
    <property type="protein sequence ID" value="BDA64425.1"/>
    <property type="molecule type" value="Genomic_DNA"/>
</dbReference>